<dbReference type="EMBL" id="VRMN01000001">
    <property type="protein sequence ID" value="KAA8499693.1"/>
    <property type="molecule type" value="Genomic_DNA"/>
</dbReference>
<sequence>MERESELVAAVRASAMCEDWPHVERMCMECELRMAPEQPSAVYREEMVCLMLQDEYTHAQNVYEKAAIMMLSAEQKPPSQVQVLRSLASACSFLKQREFGAFFRWLKQHSGKVTSGDQVLEFMLNKLEKRVRQLVLETVASAYKAIALSQFAEMFSMDTETARRFVLSEELAGDGWQLEAGSRDGTACSFVLPGKPKRARQAGRLNAKELERLAQTLYDIQT</sequence>
<gene>
    <name evidence="1" type="ORF">FVE85_7278</name>
</gene>
<organism evidence="1 2">
    <name type="scientific">Porphyridium purpureum</name>
    <name type="common">Red alga</name>
    <name type="synonym">Porphyridium cruentum</name>
    <dbReference type="NCBI Taxonomy" id="35688"/>
    <lineage>
        <taxon>Eukaryota</taxon>
        <taxon>Rhodophyta</taxon>
        <taxon>Bangiophyceae</taxon>
        <taxon>Porphyridiales</taxon>
        <taxon>Porphyridiaceae</taxon>
        <taxon>Porphyridium</taxon>
    </lineage>
</organism>
<dbReference type="AlphaFoldDB" id="A0A5J4ZAB5"/>
<dbReference type="Proteomes" id="UP000324585">
    <property type="component" value="Unassembled WGS sequence"/>
</dbReference>
<accession>A0A5J4ZAB5</accession>
<comment type="caution">
    <text evidence="1">The sequence shown here is derived from an EMBL/GenBank/DDBJ whole genome shotgun (WGS) entry which is preliminary data.</text>
</comment>
<keyword evidence="2" id="KW-1185">Reference proteome</keyword>
<evidence type="ECO:0000313" key="2">
    <source>
        <dbReference type="Proteomes" id="UP000324585"/>
    </source>
</evidence>
<name>A0A5J4ZAB5_PORPP</name>
<proteinExistence type="predicted"/>
<evidence type="ECO:0000313" key="1">
    <source>
        <dbReference type="EMBL" id="KAA8499693.1"/>
    </source>
</evidence>
<reference evidence="2" key="1">
    <citation type="journal article" date="2019" name="Nat. Commun.">
        <title>Expansion of phycobilisome linker gene families in mesophilic red algae.</title>
        <authorList>
            <person name="Lee J."/>
            <person name="Kim D."/>
            <person name="Bhattacharya D."/>
            <person name="Yoon H.S."/>
        </authorList>
    </citation>
    <scope>NUCLEOTIDE SEQUENCE [LARGE SCALE GENOMIC DNA]</scope>
    <source>
        <strain evidence="2">CCMP 1328</strain>
    </source>
</reference>
<protein>
    <submittedName>
        <fullName evidence="1">Uncharacterized protein</fullName>
    </submittedName>
</protein>